<evidence type="ECO:0000256" key="4">
    <source>
        <dbReference type="ARBA" id="ARBA00022884"/>
    </source>
</evidence>
<evidence type="ECO:0000256" key="1">
    <source>
        <dbReference type="ARBA" id="ARBA00003088"/>
    </source>
</evidence>
<keyword evidence="4" id="KW-0694">RNA-binding</keyword>
<proteinExistence type="inferred from homology"/>
<sequence>MNYLQKDIINLEIKTLSPVAILNDSNSKLSPYIDVVKDKDEFILLDVDKIADILINDKEYYNKYLEILRNKRSNSSDKYTIKNLLQDKNIKLEEVEAGRIKCSCNIKGNVEINTCIKSKGIPYIPGSSLKGGIRTAVLYNEIDKNDLVGKKKIFSKEYVGQDIFRKYPKRVQEDIFKNLIIRDTDIDANVKTSIYEARSINIYKDINCEKLNLDMKILLESIDQKQTMYSQMILKNKIFTKEDLFYKINDFYEKVINRELKEILKVRFNEKNVLINEYALLLEKIRMFKKDNNGFISRVGKLKGFFSNTLAAELSDNEIYSLVVNLRKKRKKGEFPTTKWVISSDNDIKGTFGWIEVKER</sequence>
<organism evidence="8 9">
    <name type="scientific">Clostridium ljungdahlii</name>
    <dbReference type="NCBI Taxonomy" id="1538"/>
    <lineage>
        <taxon>Bacteria</taxon>
        <taxon>Bacillati</taxon>
        <taxon>Bacillota</taxon>
        <taxon>Clostridia</taxon>
        <taxon>Eubacteriales</taxon>
        <taxon>Clostridiaceae</taxon>
        <taxon>Clostridium</taxon>
    </lineage>
</organism>
<evidence type="ECO:0000256" key="6">
    <source>
        <dbReference type="ARBA" id="ARBA00031720"/>
    </source>
</evidence>
<comment type="similarity">
    <text evidence="2">Belongs to the CRISPR-associated Csm5 family.</text>
</comment>
<dbReference type="Proteomes" id="UP000077407">
    <property type="component" value="Unassembled WGS sequence"/>
</dbReference>
<evidence type="ECO:0000256" key="3">
    <source>
        <dbReference type="ARBA" id="ARBA00016113"/>
    </source>
</evidence>
<dbReference type="GO" id="GO:0051607">
    <property type="term" value="P:defense response to virus"/>
    <property type="evidence" value="ECO:0007669"/>
    <property type="project" value="UniProtKB-KW"/>
</dbReference>
<dbReference type="EMBL" id="LITT01000035">
    <property type="protein sequence ID" value="OAA84797.1"/>
    <property type="molecule type" value="Genomic_DNA"/>
</dbReference>
<evidence type="ECO:0000313" key="8">
    <source>
        <dbReference type="EMBL" id="OAA84797.1"/>
    </source>
</evidence>
<dbReference type="InterPro" id="IPR005537">
    <property type="entry name" value="RAMP_III_fam"/>
</dbReference>
<reference evidence="8 9" key="1">
    <citation type="journal article" date="2015" name="Biotechnol. Bioeng.">
        <title>Genome sequence and phenotypic characterization of Caulobacter segnis.</title>
        <authorList>
            <person name="Patel S."/>
            <person name="Fletcher B."/>
            <person name="Scott D.C."/>
            <person name="Ely B."/>
        </authorList>
    </citation>
    <scope>NUCLEOTIDE SEQUENCE [LARGE SCALE GENOMIC DNA]</scope>
    <source>
        <strain evidence="8 9">ERI-2</strain>
    </source>
</reference>
<dbReference type="AlphaFoldDB" id="A0A168MK11"/>
<dbReference type="InterPro" id="IPR010173">
    <property type="entry name" value="CRISPR-assoc_Csm5"/>
</dbReference>
<gene>
    <name evidence="8" type="ORF">WY13_02700</name>
</gene>
<protein>
    <recommendedName>
        <fullName evidence="3">CRISPR system Cms protein Csm5</fullName>
    </recommendedName>
    <alternativeName>
        <fullName evidence="6">CRISPR type III A-associated protein Csm5</fullName>
    </alternativeName>
</protein>
<feature type="domain" description="CRISPR type III-associated protein" evidence="7">
    <location>
        <begin position="116"/>
        <end position="280"/>
    </location>
</feature>
<evidence type="ECO:0000313" key="9">
    <source>
        <dbReference type="Proteomes" id="UP000077407"/>
    </source>
</evidence>
<dbReference type="PANTHER" id="PTHR38007">
    <property type="entry name" value="CRISPR SYSTEM CMS PROTEIN CSM5"/>
    <property type="match status" value="1"/>
</dbReference>
<evidence type="ECO:0000256" key="2">
    <source>
        <dbReference type="ARBA" id="ARBA00006680"/>
    </source>
</evidence>
<dbReference type="NCBIfam" id="TIGR01899">
    <property type="entry name" value="cas_TM1807_csm5"/>
    <property type="match status" value="1"/>
</dbReference>
<comment type="function">
    <text evidence="1">This subunit might be involved in maturation of a crRNA intermediate to its mature form.</text>
</comment>
<dbReference type="PANTHER" id="PTHR38007:SF1">
    <property type="entry name" value="CRISPR SYSTEM CMS PROTEIN CSM5"/>
    <property type="match status" value="1"/>
</dbReference>
<dbReference type="Pfam" id="PF03787">
    <property type="entry name" value="RAMPs"/>
    <property type="match status" value="1"/>
</dbReference>
<evidence type="ECO:0000256" key="5">
    <source>
        <dbReference type="ARBA" id="ARBA00023118"/>
    </source>
</evidence>
<dbReference type="GO" id="GO:0003723">
    <property type="term" value="F:RNA binding"/>
    <property type="evidence" value="ECO:0007669"/>
    <property type="project" value="UniProtKB-KW"/>
</dbReference>
<dbReference type="PATRIC" id="fig|1538.10.peg.2593"/>
<dbReference type="OrthoDB" id="24360at2"/>
<dbReference type="RefSeq" id="WP_063556080.1">
    <property type="nucleotide sequence ID" value="NZ_LITT01000035.1"/>
</dbReference>
<keyword evidence="5" id="KW-0051">Antiviral defense</keyword>
<evidence type="ECO:0000259" key="7">
    <source>
        <dbReference type="Pfam" id="PF03787"/>
    </source>
</evidence>
<accession>A0A168MK11</accession>
<comment type="caution">
    <text evidence="8">The sequence shown here is derived from an EMBL/GenBank/DDBJ whole genome shotgun (WGS) entry which is preliminary data.</text>
</comment>
<name>A0A168MK11_9CLOT</name>